<dbReference type="PROSITE" id="PS00523">
    <property type="entry name" value="SULFATASE_1"/>
    <property type="match status" value="1"/>
</dbReference>
<keyword evidence="2" id="KW-0479">Metal-binding</keyword>
<evidence type="ECO:0000256" key="5">
    <source>
        <dbReference type="SAM" id="MobiDB-lite"/>
    </source>
</evidence>
<evidence type="ECO:0000313" key="8">
    <source>
        <dbReference type="EMBL" id="MDQ0515821.1"/>
    </source>
</evidence>
<evidence type="ECO:0000256" key="6">
    <source>
        <dbReference type="SAM" id="SignalP"/>
    </source>
</evidence>
<evidence type="ECO:0000256" key="2">
    <source>
        <dbReference type="ARBA" id="ARBA00022723"/>
    </source>
</evidence>
<dbReference type="Gene3D" id="3.30.1120.10">
    <property type="match status" value="1"/>
</dbReference>
<keyword evidence="6" id="KW-0732">Signal</keyword>
<dbReference type="EC" id="3.1.6.1" evidence="8"/>
<dbReference type="Pfam" id="PF00884">
    <property type="entry name" value="Sulfatase"/>
    <property type="match status" value="1"/>
</dbReference>
<feature type="chain" id="PRO_5046352773" evidence="6">
    <location>
        <begin position="24"/>
        <end position="849"/>
    </location>
</feature>
<feature type="compositionally biased region" description="Low complexity" evidence="5">
    <location>
        <begin position="21"/>
        <end position="30"/>
    </location>
</feature>
<reference evidence="8 9" key="1">
    <citation type="submission" date="2023-07" db="EMBL/GenBank/DDBJ databases">
        <title>Genomic Encyclopedia of Type Strains, Phase IV (KMG-IV): sequencing the most valuable type-strain genomes for metagenomic binning, comparative biology and taxonomic classification.</title>
        <authorList>
            <person name="Goeker M."/>
        </authorList>
    </citation>
    <scope>NUCLEOTIDE SEQUENCE [LARGE SCALE GENOMIC DNA]</scope>
    <source>
        <strain evidence="8 9">B1-1</strain>
    </source>
</reference>
<keyword evidence="4" id="KW-0106">Calcium</keyword>
<dbReference type="InterPro" id="IPR024607">
    <property type="entry name" value="Sulfatase_CS"/>
</dbReference>
<keyword evidence="9" id="KW-1185">Reference proteome</keyword>
<sequence length="849" mass="92389">MAAALLFGGALLSPLAGLTPASAQDAASPPAGVPLAAPPELFGQPGSPSATRTIDGMVIPNPAQPFAGTIKLNAAQSTPAWPARTVAPQGAPNVLLVLTDDTGYGAGSTFGGVIPMPTLDALARDGLRYTNFNSTALCSPSRAALLTGRNHHNVGYGNIAEASTGFPGYDAVIGHDTVSVAAVLRANGYNTSWYGKNHNTPPFTESQVGPFDQWPTGEIFGFDHFYGFMGGDANQWQPNLFNDTTAIYPFLDKPGWNLITAEADDAIRQIQTVNSVDPSKPFFVYLAPGATHAPHHPTKEWIDRISALHLFDNGWNALRDTIFANQKRLGVIPQDAQLTPWPDHLKKWEELSADEKKLFIRQADIYAAYLAYADNETGRVIDAIRDMGKLDNTLVIYIVGDNGSSAEGSPTGTPNEVAQFNGVTPPVADQLKYFYDLWGTEQTYPHMAVGWTWAFGTPFKWTKQIASHFGGVRQGMVMSWPARIKDVGGIRNQFSHFIDIEPTILEAVGITAPSFVNGIQQRPLDGTSMAYTWDARPDDPTRHTVQYFEMFGNRGIYNNGWYANTTPIVDPWALFSIPPTDVMNSYKWELYDLTKDWTQNNDLAAGMPDKLRAMQELFIAEASKNQVFPLDNSVATRMVTPRPSVVAGKSHFEYTAPIAGNPNGTQPLLLNASYRISADIDVPEGGGNGMLFTQGGRFAGHGFYLLKGKPVYVWNLLDLERVRWEGADALTPGRHLVEFDFTYGGLGFGTFAFNSLSGVGQAAEGVLKVDGKEVARQKMAHTIPITLAWDESQDIGSDTLTGVDDADYESPFVFDGTIHKITLDIDRPQLSKEDIQKLEAAQSAQGDKG</sequence>
<dbReference type="Proteomes" id="UP001223743">
    <property type="component" value="Unassembled WGS sequence"/>
</dbReference>
<comment type="caution">
    <text evidence="8">The sequence shown here is derived from an EMBL/GenBank/DDBJ whole genome shotgun (WGS) entry which is preliminary data.</text>
</comment>
<feature type="signal peptide" evidence="6">
    <location>
        <begin position="1"/>
        <end position="23"/>
    </location>
</feature>
<dbReference type="CDD" id="cd16025">
    <property type="entry name" value="PAS_like"/>
    <property type="match status" value="1"/>
</dbReference>
<evidence type="ECO:0000256" key="4">
    <source>
        <dbReference type="ARBA" id="ARBA00022837"/>
    </source>
</evidence>
<feature type="domain" description="Sulfatase N-terminal" evidence="7">
    <location>
        <begin position="92"/>
        <end position="510"/>
    </location>
</feature>
<evidence type="ECO:0000313" key="9">
    <source>
        <dbReference type="Proteomes" id="UP001223743"/>
    </source>
</evidence>
<proteinExistence type="inferred from homology"/>
<comment type="similarity">
    <text evidence="1">Belongs to the sulfatase family.</text>
</comment>
<dbReference type="InterPro" id="IPR017850">
    <property type="entry name" value="Alkaline_phosphatase_core_sf"/>
</dbReference>
<evidence type="ECO:0000259" key="7">
    <source>
        <dbReference type="Pfam" id="PF00884"/>
    </source>
</evidence>
<evidence type="ECO:0000256" key="1">
    <source>
        <dbReference type="ARBA" id="ARBA00008779"/>
    </source>
</evidence>
<organism evidence="8 9">
    <name type="scientific">Kaistia geumhonensis</name>
    <dbReference type="NCBI Taxonomy" id="410839"/>
    <lineage>
        <taxon>Bacteria</taxon>
        <taxon>Pseudomonadati</taxon>
        <taxon>Pseudomonadota</taxon>
        <taxon>Alphaproteobacteria</taxon>
        <taxon>Hyphomicrobiales</taxon>
        <taxon>Kaistiaceae</taxon>
        <taxon>Kaistia</taxon>
    </lineage>
</organism>
<dbReference type="PANTHER" id="PTHR42693">
    <property type="entry name" value="ARYLSULFATASE FAMILY MEMBER"/>
    <property type="match status" value="1"/>
</dbReference>
<dbReference type="GO" id="GO:0004065">
    <property type="term" value="F:arylsulfatase activity"/>
    <property type="evidence" value="ECO:0007669"/>
    <property type="project" value="UniProtKB-EC"/>
</dbReference>
<protein>
    <submittedName>
        <fullName evidence="8">Arylsulfatase</fullName>
        <ecNumber evidence="8">3.1.6.1</ecNumber>
    </submittedName>
</protein>
<dbReference type="EMBL" id="JAUSWJ010000001">
    <property type="protein sequence ID" value="MDQ0515821.1"/>
    <property type="molecule type" value="Genomic_DNA"/>
</dbReference>
<dbReference type="PANTHER" id="PTHR42693:SF43">
    <property type="entry name" value="BLL2667 PROTEIN"/>
    <property type="match status" value="1"/>
</dbReference>
<feature type="region of interest" description="Disordered" evidence="5">
    <location>
        <begin position="21"/>
        <end position="53"/>
    </location>
</feature>
<name>A0ABU0M4G0_9HYPH</name>
<dbReference type="SUPFAM" id="SSF53649">
    <property type="entry name" value="Alkaline phosphatase-like"/>
    <property type="match status" value="1"/>
</dbReference>
<dbReference type="InterPro" id="IPR050738">
    <property type="entry name" value="Sulfatase"/>
</dbReference>
<dbReference type="Gene3D" id="3.40.720.10">
    <property type="entry name" value="Alkaline Phosphatase, subunit A"/>
    <property type="match status" value="1"/>
</dbReference>
<keyword evidence="3 8" id="KW-0378">Hydrolase</keyword>
<gene>
    <name evidence="8" type="ORF">QO015_001434</name>
</gene>
<accession>A0ABU0M4G0</accession>
<evidence type="ECO:0000256" key="3">
    <source>
        <dbReference type="ARBA" id="ARBA00022801"/>
    </source>
</evidence>
<dbReference type="InterPro" id="IPR000917">
    <property type="entry name" value="Sulfatase_N"/>
</dbReference>